<evidence type="ECO:0000256" key="4">
    <source>
        <dbReference type="ARBA" id="ARBA00022692"/>
    </source>
</evidence>
<comment type="caution">
    <text evidence="9">The sequence shown here is derived from an EMBL/GenBank/DDBJ whole genome shotgun (WGS) entry which is preliminary data.</text>
</comment>
<keyword evidence="5 7" id="KW-1133">Transmembrane helix</keyword>
<comment type="similarity">
    <text evidence="7">Belongs to the binding-protein-dependent transport system permease family.</text>
</comment>
<accession>A0ABT9M9H0</accession>
<keyword evidence="2 7" id="KW-0813">Transport</keyword>
<dbReference type="Pfam" id="PF19300">
    <property type="entry name" value="BPD_transp_1_N"/>
    <property type="match status" value="1"/>
</dbReference>
<feature type="transmembrane region" description="Helical" evidence="7">
    <location>
        <begin position="247"/>
        <end position="271"/>
    </location>
</feature>
<keyword evidence="3" id="KW-1003">Cell membrane</keyword>
<dbReference type="EMBL" id="JAURUR010000001">
    <property type="protein sequence ID" value="MDP9762929.1"/>
    <property type="molecule type" value="Genomic_DNA"/>
</dbReference>
<protein>
    <submittedName>
        <fullName evidence="9">Peptide/nickel transport system permease protein</fullName>
    </submittedName>
</protein>
<evidence type="ECO:0000256" key="7">
    <source>
        <dbReference type="RuleBase" id="RU363032"/>
    </source>
</evidence>
<dbReference type="CDD" id="cd06261">
    <property type="entry name" value="TM_PBP2"/>
    <property type="match status" value="1"/>
</dbReference>
<evidence type="ECO:0000256" key="6">
    <source>
        <dbReference type="ARBA" id="ARBA00023136"/>
    </source>
</evidence>
<feature type="transmembrane region" description="Helical" evidence="7">
    <location>
        <begin position="12"/>
        <end position="30"/>
    </location>
</feature>
<dbReference type="Gene3D" id="1.10.3720.10">
    <property type="entry name" value="MetI-like"/>
    <property type="match status" value="1"/>
</dbReference>
<dbReference type="PROSITE" id="PS50928">
    <property type="entry name" value="ABC_TM1"/>
    <property type="match status" value="1"/>
</dbReference>
<evidence type="ECO:0000259" key="8">
    <source>
        <dbReference type="PROSITE" id="PS50928"/>
    </source>
</evidence>
<dbReference type="Pfam" id="PF00528">
    <property type="entry name" value="BPD_transp_1"/>
    <property type="match status" value="1"/>
</dbReference>
<keyword evidence="6 7" id="KW-0472">Membrane</keyword>
<evidence type="ECO:0000256" key="2">
    <source>
        <dbReference type="ARBA" id="ARBA00022448"/>
    </source>
</evidence>
<dbReference type="Proteomes" id="UP001232163">
    <property type="component" value="Unassembled WGS sequence"/>
</dbReference>
<evidence type="ECO:0000256" key="3">
    <source>
        <dbReference type="ARBA" id="ARBA00022475"/>
    </source>
</evidence>
<gene>
    <name evidence="9" type="ORF">QO006_000342</name>
</gene>
<dbReference type="PANTHER" id="PTHR30465:SF0">
    <property type="entry name" value="OLIGOPEPTIDE TRANSPORT SYSTEM PERMEASE PROTEIN APPB"/>
    <property type="match status" value="1"/>
</dbReference>
<evidence type="ECO:0000256" key="5">
    <source>
        <dbReference type="ARBA" id="ARBA00022989"/>
    </source>
</evidence>
<dbReference type="PANTHER" id="PTHR30465">
    <property type="entry name" value="INNER MEMBRANE ABC TRANSPORTER"/>
    <property type="match status" value="1"/>
</dbReference>
<keyword evidence="4 7" id="KW-0812">Transmembrane</keyword>
<feature type="transmembrane region" description="Helical" evidence="7">
    <location>
        <begin position="135"/>
        <end position="157"/>
    </location>
</feature>
<dbReference type="SUPFAM" id="SSF161098">
    <property type="entry name" value="MetI-like"/>
    <property type="match status" value="1"/>
</dbReference>
<dbReference type="InterPro" id="IPR045621">
    <property type="entry name" value="BPD_transp_1_N"/>
</dbReference>
<dbReference type="InterPro" id="IPR035906">
    <property type="entry name" value="MetI-like_sf"/>
</dbReference>
<evidence type="ECO:0000313" key="9">
    <source>
        <dbReference type="EMBL" id="MDP9762929.1"/>
    </source>
</evidence>
<evidence type="ECO:0000256" key="1">
    <source>
        <dbReference type="ARBA" id="ARBA00004651"/>
    </source>
</evidence>
<keyword evidence="10" id="KW-1185">Reference proteome</keyword>
<name>A0ABT9M9H0_9DEIO</name>
<feature type="transmembrane region" description="Helical" evidence="7">
    <location>
        <begin position="100"/>
        <end position="123"/>
    </location>
</feature>
<reference evidence="9 10" key="1">
    <citation type="submission" date="2023-07" db="EMBL/GenBank/DDBJ databases">
        <title>Genomic Encyclopedia of Type Strains, Phase IV (KMG-IV): sequencing the most valuable type-strain genomes for metagenomic binning, comparative biology and taxonomic classification.</title>
        <authorList>
            <person name="Goeker M."/>
        </authorList>
    </citation>
    <scope>NUCLEOTIDE SEQUENCE [LARGE SCALE GENOMIC DNA]</scope>
    <source>
        <strain evidence="9 10">NIO-1023</strain>
    </source>
</reference>
<dbReference type="RefSeq" id="WP_307463509.1">
    <property type="nucleotide sequence ID" value="NZ_JAURUR010000001.1"/>
</dbReference>
<dbReference type="InterPro" id="IPR000515">
    <property type="entry name" value="MetI-like"/>
</dbReference>
<evidence type="ECO:0000313" key="10">
    <source>
        <dbReference type="Proteomes" id="UP001232163"/>
    </source>
</evidence>
<organism evidence="9 10">
    <name type="scientific">Deinococcus enclensis</name>
    <dbReference type="NCBI Taxonomy" id="1049582"/>
    <lineage>
        <taxon>Bacteria</taxon>
        <taxon>Thermotogati</taxon>
        <taxon>Deinococcota</taxon>
        <taxon>Deinococci</taxon>
        <taxon>Deinococcales</taxon>
        <taxon>Deinococcaceae</taxon>
        <taxon>Deinococcus</taxon>
    </lineage>
</organism>
<proteinExistence type="inferred from homology"/>
<feature type="transmembrane region" description="Helical" evidence="7">
    <location>
        <begin position="291"/>
        <end position="312"/>
    </location>
</feature>
<sequence length="326" mass="35656">MVPFILRRLIQAIPTLLLCSIVIFFVISLAPGDFLTPAKLNPGITQQQLDNLARNFGLDKSPLEQYLLWFRNMLTGDLGLSFMYQAPVQNVIWSRIGNSMWLVVAILFINYAVAIPLGVYGAVKQNTLFDRVSNVFVYFMLGFPSFFLALIALYLLVQLQFATGIKLPIGGMTSDGFLQMNALEKLWDILKHIAIPALLVGIQSTAGLSRFLRALTLEVLNSDYIRTARAKGVSERSAIWKHTVRNAILPLVAGLGGTLPNLIGGAGFIEVVFAYPGITPMLLDALAAQDLYLIAGFTMVTTVLLVLGNIVADILTSVVDPRVKAA</sequence>
<comment type="subcellular location">
    <subcellularLocation>
        <location evidence="1 7">Cell membrane</location>
        <topology evidence="1 7">Multi-pass membrane protein</topology>
    </subcellularLocation>
</comment>
<feature type="domain" description="ABC transmembrane type-1" evidence="8">
    <location>
        <begin position="96"/>
        <end position="316"/>
    </location>
</feature>